<organism evidence="1 2">
    <name type="scientific">Dermacentor silvarum</name>
    <name type="common">Tick</name>
    <dbReference type="NCBI Taxonomy" id="543639"/>
    <lineage>
        <taxon>Eukaryota</taxon>
        <taxon>Metazoa</taxon>
        <taxon>Ecdysozoa</taxon>
        <taxon>Arthropoda</taxon>
        <taxon>Chelicerata</taxon>
        <taxon>Arachnida</taxon>
        <taxon>Acari</taxon>
        <taxon>Parasitiformes</taxon>
        <taxon>Ixodida</taxon>
        <taxon>Ixodoidea</taxon>
        <taxon>Ixodidae</taxon>
        <taxon>Rhipicephalinae</taxon>
        <taxon>Dermacentor</taxon>
    </lineage>
</organism>
<dbReference type="EMBL" id="CM023471">
    <property type="protein sequence ID" value="KAH7965309.1"/>
    <property type="molecule type" value="Genomic_DNA"/>
</dbReference>
<name>A0ACB8DAP1_DERSI</name>
<sequence>MPKHSPDPEPYRAYKSKQNIAVVSTSSEDMAASIRDINTASRRQAVCSRSIYRTTGEFSSWSGPWHPSGNDGRGAHARAVCTQKTNSTSADARAMCDRIDNFRG</sequence>
<comment type="caution">
    <text evidence="1">The sequence shown here is derived from an EMBL/GenBank/DDBJ whole genome shotgun (WGS) entry which is preliminary data.</text>
</comment>
<dbReference type="Proteomes" id="UP000821865">
    <property type="component" value="Chromosome 2"/>
</dbReference>
<protein>
    <submittedName>
        <fullName evidence="1">Uncharacterized protein</fullName>
    </submittedName>
</protein>
<gene>
    <name evidence="1" type="ORF">HPB49_006050</name>
</gene>
<evidence type="ECO:0000313" key="1">
    <source>
        <dbReference type="EMBL" id="KAH7965309.1"/>
    </source>
</evidence>
<accession>A0ACB8DAP1</accession>
<proteinExistence type="predicted"/>
<keyword evidence="2" id="KW-1185">Reference proteome</keyword>
<reference evidence="1" key="1">
    <citation type="submission" date="2020-05" db="EMBL/GenBank/DDBJ databases">
        <title>Large-scale comparative analyses of tick genomes elucidate their genetic diversity and vector capacities.</title>
        <authorList>
            <person name="Jia N."/>
            <person name="Wang J."/>
            <person name="Shi W."/>
            <person name="Du L."/>
            <person name="Sun Y."/>
            <person name="Zhan W."/>
            <person name="Jiang J."/>
            <person name="Wang Q."/>
            <person name="Zhang B."/>
            <person name="Ji P."/>
            <person name="Sakyi L.B."/>
            <person name="Cui X."/>
            <person name="Yuan T."/>
            <person name="Jiang B."/>
            <person name="Yang W."/>
            <person name="Lam T.T.-Y."/>
            <person name="Chang Q."/>
            <person name="Ding S."/>
            <person name="Wang X."/>
            <person name="Zhu J."/>
            <person name="Ruan X."/>
            <person name="Zhao L."/>
            <person name="Wei J."/>
            <person name="Que T."/>
            <person name="Du C."/>
            <person name="Cheng J."/>
            <person name="Dai P."/>
            <person name="Han X."/>
            <person name="Huang E."/>
            <person name="Gao Y."/>
            <person name="Liu J."/>
            <person name="Shao H."/>
            <person name="Ye R."/>
            <person name="Li L."/>
            <person name="Wei W."/>
            <person name="Wang X."/>
            <person name="Wang C."/>
            <person name="Yang T."/>
            <person name="Huo Q."/>
            <person name="Li W."/>
            <person name="Guo W."/>
            <person name="Chen H."/>
            <person name="Zhou L."/>
            <person name="Ni X."/>
            <person name="Tian J."/>
            <person name="Zhou Y."/>
            <person name="Sheng Y."/>
            <person name="Liu T."/>
            <person name="Pan Y."/>
            <person name="Xia L."/>
            <person name="Li J."/>
            <person name="Zhao F."/>
            <person name="Cao W."/>
        </authorList>
    </citation>
    <scope>NUCLEOTIDE SEQUENCE</scope>
    <source>
        <strain evidence="1">Dsil-2018</strain>
    </source>
</reference>
<evidence type="ECO:0000313" key="2">
    <source>
        <dbReference type="Proteomes" id="UP000821865"/>
    </source>
</evidence>